<dbReference type="STRING" id="1631356.VV01_13625"/>
<protein>
    <submittedName>
        <fullName evidence="3">Uncharacterized protein</fullName>
    </submittedName>
</protein>
<name>A0A0L6CJJ7_9MICO</name>
<dbReference type="AlphaFoldDB" id="A0A0L6CJJ7"/>
<evidence type="ECO:0000313" key="3">
    <source>
        <dbReference type="EMBL" id="KNX37957.1"/>
    </source>
</evidence>
<feature type="compositionally biased region" description="Basic and acidic residues" evidence="1">
    <location>
        <begin position="45"/>
        <end position="58"/>
    </location>
</feature>
<organism evidence="3 4">
    <name type="scientific">Luteipulveratus halotolerans</name>
    <dbReference type="NCBI Taxonomy" id="1631356"/>
    <lineage>
        <taxon>Bacteria</taxon>
        <taxon>Bacillati</taxon>
        <taxon>Actinomycetota</taxon>
        <taxon>Actinomycetes</taxon>
        <taxon>Micrococcales</taxon>
        <taxon>Dermacoccaceae</taxon>
        <taxon>Luteipulveratus</taxon>
    </lineage>
</organism>
<comment type="caution">
    <text evidence="3">The sequence shown here is derived from an EMBL/GenBank/DDBJ whole genome shotgun (WGS) entry which is preliminary data.</text>
</comment>
<dbReference type="EMBL" id="LAIR01000002">
    <property type="protein sequence ID" value="KNX37957.1"/>
    <property type="molecule type" value="Genomic_DNA"/>
</dbReference>
<gene>
    <name evidence="3" type="ORF">VV01_13625</name>
</gene>
<keyword evidence="2" id="KW-0472">Membrane</keyword>
<sequence>MGGSGAASTQITAGLGGFVVLFGLAVVCFFLFRSMNNRLRGVRYREEQEAQQREESKGADGSTPEPGSH</sequence>
<dbReference type="Proteomes" id="UP000037397">
    <property type="component" value="Unassembled WGS sequence"/>
</dbReference>
<keyword evidence="2" id="KW-0812">Transmembrane</keyword>
<accession>A0A0L6CJJ7</accession>
<keyword evidence="2" id="KW-1133">Transmembrane helix</keyword>
<feature type="region of interest" description="Disordered" evidence="1">
    <location>
        <begin position="45"/>
        <end position="69"/>
    </location>
</feature>
<keyword evidence="4" id="KW-1185">Reference proteome</keyword>
<evidence type="ECO:0000256" key="1">
    <source>
        <dbReference type="SAM" id="MobiDB-lite"/>
    </source>
</evidence>
<dbReference type="RefSeq" id="WP_050670356.1">
    <property type="nucleotide sequence ID" value="NZ_LAIR01000002.1"/>
</dbReference>
<reference evidence="4" key="1">
    <citation type="submission" date="2015-03" db="EMBL/GenBank/DDBJ databases">
        <title>Luteipulveratus halotolerans sp. nov., a novel actinobacterium (Dermacoccaceae) from Sarawak, Malaysia.</title>
        <authorList>
            <person name="Juboi H."/>
            <person name="Basik A."/>
            <person name="Shamsul S.S."/>
            <person name="Arnold P."/>
            <person name="Schmitt E.K."/>
            <person name="Sanglier J.-J."/>
            <person name="Yeo T."/>
        </authorList>
    </citation>
    <scope>NUCLEOTIDE SEQUENCE [LARGE SCALE GENOMIC DNA]</scope>
    <source>
        <strain evidence="4">C296001</strain>
    </source>
</reference>
<evidence type="ECO:0000256" key="2">
    <source>
        <dbReference type="SAM" id="Phobius"/>
    </source>
</evidence>
<feature type="transmembrane region" description="Helical" evidence="2">
    <location>
        <begin position="12"/>
        <end position="32"/>
    </location>
</feature>
<evidence type="ECO:0000313" key="4">
    <source>
        <dbReference type="Proteomes" id="UP000037397"/>
    </source>
</evidence>
<proteinExistence type="predicted"/>